<organism evidence="4 5">
    <name type="scientific">Prorocentrum cordatum</name>
    <dbReference type="NCBI Taxonomy" id="2364126"/>
    <lineage>
        <taxon>Eukaryota</taxon>
        <taxon>Sar</taxon>
        <taxon>Alveolata</taxon>
        <taxon>Dinophyceae</taxon>
        <taxon>Prorocentrales</taxon>
        <taxon>Prorocentraceae</taxon>
        <taxon>Prorocentrum</taxon>
    </lineage>
</organism>
<evidence type="ECO:0008006" key="6">
    <source>
        <dbReference type="Google" id="ProtNLM"/>
    </source>
</evidence>
<accession>A0ABN9Q3D9</accession>
<dbReference type="PANTHER" id="PTHR11259">
    <property type="entry name" value="RAS-RELATED GTP BINDING RAG/GTR YEAST"/>
    <property type="match status" value="1"/>
</dbReference>
<dbReference type="EMBL" id="CAUYUJ010002074">
    <property type="protein sequence ID" value="CAK0799082.1"/>
    <property type="molecule type" value="Genomic_DNA"/>
</dbReference>
<dbReference type="Pfam" id="PF04670">
    <property type="entry name" value="Gtr1_RagA"/>
    <property type="match status" value="1"/>
</dbReference>
<evidence type="ECO:0000313" key="4">
    <source>
        <dbReference type="EMBL" id="CAK0799082.1"/>
    </source>
</evidence>
<reference evidence="4" key="1">
    <citation type="submission" date="2023-10" db="EMBL/GenBank/DDBJ databases">
        <authorList>
            <person name="Chen Y."/>
            <person name="Shah S."/>
            <person name="Dougan E. K."/>
            <person name="Thang M."/>
            <person name="Chan C."/>
        </authorList>
    </citation>
    <scope>NUCLEOTIDE SEQUENCE [LARGE SCALE GENOMIC DNA]</scope>
</reference>
<gene>
    <name evidence="4" type="ORF">PCOR1329_LOCUS7633</name>
</gene>
<evidence type="ECO:0000256" key="1">
    <source>
        <dbReference type="ARBA" id="ARBA00007756"/>
    </source>
</evidence>
<dbReference type="PANTHER" id="PTHR11259:SF2">
    <property type="entry name" value="GH16429P"/>
    <property type="match status" value="1"/>
</dbReference>
<dbReference type="SUPFAM" id="SSF52540">
    <property type="entry name" value="P-loop containing nucleoside triphosphate hydrolases"/>
    <property type="match status" value="1"/>
</dbReference>
<dbReference type="InterPro" id="IPR027417">
    <property type="entry name" value="P-loop_NTPase"/>
</dbReference>
<protein>
    <recommendedName>
        <fullName evidence="6">Signal recognition particle receptor subunit beta</fullName>
    </recommendedName>
</protein>
<sequence length="91" mass="9951">MEDAADDTPKILLCGSPRAGKTSILKVVFSKMSPHETLFLESTPKPEVTPVARNALMRFKVLDFPGSMSFDESSEGWFTKTGAVVFVIDAQ</sequence>
<comment type="similarity">
    <text evidence="1">Belongs to the GTR/RAG GTP-binding protein family.</text>
</comment>
<keyword evidence="2" id="KW-0547">Nucleotide-binding</keyword>
<dbReference type="InterPro" id="IPR006762">
    <property type="entry name" value="Gtr1_RagA"/>
</dbReference>
<dbReference type="Gene3D" id="3.40.50.300">
    <property type="entry name" value="P-loop containing nucleotide triphosphate hydrolases"/>
    <property type="match status" value="1"/>
</dbReference>
<evidence type="ECO:0000313" key="5">
    <source>
        <dbReference type="Proteomes" id="UP001189429"/>
    </source>
</evidence>
<proteinExistence type="inferred from homology"/>
<dbReference type="Proteomes" id="UP001189429">
    <property type="component" value="Unassembled WGS sequence"/>
</dbReference>
<keyword evidence="3" id="KW-0342">GTP-binding</keyword>
<comment type="caution">
    <text evidence="4">The sequence shown here is derived from an EMBL/GenBank/DDBJ whole genome shotgun (WGS) entry which is preliminary data.</text>
</comment>
<keyword evidence="5" id="KW-1185">Reference proteome</keyword>
<evidence type="ECO:0000256" key="2">
    <source>
        <dbReference type="ARBA" id="ARBA00022741"/>
    </source>
</evidence>
<feature type="non-terminal residue" evidence="4">
    <location>
        <position position="91"/>
    </location>
</feature>
<name>A0ABN9Q3D9_9DINO</name>
<evidence type="ECO:0000256" key="3">
    <source>
        <dbReference type="ARBA" id="ARBA00023134"/>
    </source>
</evidence>